<evidence type="ECO:0000313" key="1">
    <source>
        <dbReference type="EMBL" id="GFY67782.1"/>
    </source>
</evidence>
<gene>
    <name evidence="1" type="ORF">TNIN_74701</name>
</gene>
<dbReference type="Proteomes" id="UP000886998">
    <property type="component" value="Unassembled WGS sequence"/>
</dbReference>
<dbReference type="OrthoDB" id="6408088at2759"/>
<dbReference type="PANTHER" id="PTHR43861">
    <property type="entry name" value="TRANS-ACONITATE 2-METHYLTRANSFERASE-RELATED"/>
    <property type="match status" value="1"/>
</dbReference>
<dbReference type="EMBL" id="BMAV01016741">
    <property type="protein sequence ID" value="GFY67782.1"/>
    <property type="molecule type" value="Genomic_DNA"/>
</dbReference>
<name>A0A8X6Y924_9ARAC</name>
<protein>
    <recommendedName>
        <fullName evidence="3">Juvenile hormone acid methyltransferase</fullName>
    </recommendedName>
</protein>
<keyword evidence="2" id="KW-1185">Reference proteome</keyword>
<proteinExistence type="predicted"/>
<accession>A0A8X6Y924</accession>
<comment type="caution">
    <text evidence="1">The sequence shown here is derived from an EMBL/GenBank/DDBJ whole genome shotgun (WGS) entry which is preliminary data.</text>
</comment>
<reference evidence="1" key="1">
    <citation type="submission" date="2020-08" db="EMBL/GenBank/DDBJ databases">
        <title>Multicomponent nature underlies the extraordinary mechanical properties of spider dragline silk.</title>
        <authorList>
            <person name="Kono N."/>
            <person name="Nakamura H."/>
            <person name="Mori M."/>
            <person name="Yoshida Y."/>
            <person name="Ohtoshi R."/>
            <person name="Malay A.D."/>
            <person name="Moran D.A.P."/>
            <person name="Tomita M."/>
            <person name="Numata K."/>
            <person name="Arakawa K."/>
        </authorList>
    </citation>
    <scope>NUCLEOTIDE SEQUENCE</scope>
</reference>
<evidence type="ECO:0008006" key="3">
    <source>
        <dbReference type="Google" id="ProtNLM"/>
    </source>
</evidence>
<dbReference type="CDD" id="cd02440">
    <property type="entry name" value="AdoMet_MTases"/>
    <property type="match status" value="1"/>
</dbReference>
<dbReference type="Gene3D" id="3.40.50.150">
    <property type="entry name" value="Vaccinia Virus protein VP39"/>
    <property type="match status" value="1"/>
</dbReference>
<dbReference type="InterPro" id="IPR029063">
    <property type="entry name" value="SAM-dependent_MTases_sf"/>
</dbReference>
<dbReference type="AlphaFoldDB" id="A0A8X6Y924"/>
<evidence type="ECO:0000313" key="2">
    <source>
        <dbReference type="Proteomes" id="UP000886998"/>
    </source>
</evidence>
<dbReference type="Pfam" id="PF13489">
    <property type="entry name" value="Methyltransf_23"/>
    <property type="match status" value="1"/>
</dbReference>
<sequence>MKLDPESYSTRHKPLDSVRFFISKILPKLGWGRNDEKEIILDVGCGPGGNTVQLIVPLFPKIDKIFAVDLLPEMIDFAKKYNSHTLIEYSVANIEDWSSVEGWGNKITKLTAIHCFQWLKDQRKSFCNVFQLLKPGGEAAFCFVLQSSFYAAILEIKKNPKWSSLFETVDDYVADSHHNNYHDAYYEEMLKQIGFDIIYCKEEVKIDIFASDEEYREFFPSICSLTSHVPAERKEEFKDDLFLALLQQNGRNSEGLPQHWGNMLELVIKKNK</sequence>
<dbReference type="SUPFAM" id="SSF53335">
    <property type="entry name" value="S-adenosyl-L-methionine-dependent methyltransferases"/>
    <property type="match status" value="1"/>
</dbReference>
<dbReference type="PANTHER" id="PTHR43861:SF1">
    <property type="entry name" value="TRANS-ACONITATE 2-METHYLTRANSFERASE"/>
    <property type="match status" value="1"/>
</dbReference>
<organism evidence="1 2">
    <name type="scientific">Trichonephila inaurata madagascariensis</name>
    <dbReference type="NCBI Taxonomy" id="2747483"/>
    <lineage>
        <taxon>Eukaryota</taxon>
        <taxon>Metazoa</taxon>
        <taxon>Ecdysozoa</taxon>
        <taxon>Arthropoda</taxon>
        <taxon>Chelicerata</taxon>
        <taxon>Arachnida</taxon>
        <taxon>Araneae</taxon>
        <taxon>Araneomorphae</taxon>
        <taxon>Entelegynae</taxon>
        <taxon>Araneoidea</taxon>
        <taxon>Nephilidae</taxon>
        <taxon>Trichonephila</taxon>
        <taxon>Trichonephila inaurata</taxon>
    </lineage>
</organism>